<gene>
    <name evidence="4" type="ORF">P9H32_16540</name>
</gene>
<dbReference type="Gene3D" id="3.40.720.10">
    <property type="entry name" value="Alkaline Phosphatase, subunit A"/>
    <property type="match status" value="1"/>
</dbReference>
<keyword evidence="2" id="KW-0378">Hydrolase</keyword>
<protein>
    <submittedName>
        <fullName evidence="4">Sulfatase</fullName>
    </submittedName>
</protein>
<dbReference type="Proteomes" id="UP001290861">
    <property type="component" value="Unassembled WGS sequence"/>
</dbReference>
<dbReference type="InterPro" id="IPR017850">
    <property type="entry name" value="Alkaline_phosphatase_core_sf"/>
</dbReference>
<dbReference type="SUPFAM" id="SSF53649">
    <property type="entry name" value="Alkaline phosphatase-like"/>
    <property type="match status" value="1"/>
</dbReference>
<dbReference type="PANTHER" id="PTHR42693:SF53">
    <property type="entry name" value="ENDO-4-O-SULFATASE"/>
    <property type="match status" value="1"/>
</dbReference>
<dbReference type="InterPro" id="IPR000917">
    <property type="entry name" value="Sulfatase_N"/>
</dbReference>
<dbReference type="Pfam" id="PF00884">
    <property type="entry name" value="Sulfatase"/>
    <property type="match status" value="1"/>
</dbReference>
<comment type="similarity">
    <text evidence="1">Belongs to the sulfatase family.</text>
</comment>
<dbReference type="EMBL" id="JARVCO010000012">
    <property type="protein sequence ID" value="MDZ8120240.1"/>
    <property type="molecule type" value="Genomic_DNA"/>
</dbReference>
<dbReference type="PANTHER" id="PTHR42693">
    <property type="entry name" value="ARYLSULFATASE FAMILY MEMBER"/>
    <property type="match status" value="1"/>
</dbReference>
<evidence type="ECO:0000313" key="5">
    <source>
        <dbReference type="Proteomes" id="UP001290861"/>
    </source>
</evidence>
<keyword evidence="5" id="KW-1185">Reference proteome</keyword>
<dbReference type="RefSeq" id="WP_322610014.1">
    <property type="nucleotide sequence ID" value="NZ_JARVCO010000012.1"/>
</dbReference>
<dbReference type="InterPro" id="IPR050738">
    <property type="entry name" value="Sulfatase"/>
</dbReference>
<evidence type="ECO:0000259" key="3">
    <source>
        <dbReference type="Pfam" id="PF00884"/>
    </source>
</evidence>
<sequence>MKRRDFTKLAATTMVAATGSTLAAKQTKPNLLIFQTDEHNFRTLGCYRDLMSEDQAFVWGKGVKVDTPHIDSIARDGAICDRYYSSSPVCSPSRASFVSGLYPINTNVYKNGIPLKEGLVTFAEVLKQQGYSTSYLGKWHLEGIKEKPGFAPKRKFGFDDNRYMWDGGHWKKMGLKEDGSPYVASIGSNGKVNTRVDGADEKSFTTDWLADRTMEIIERDQHKPFCIMCSIPDPHTPNTVRAPYDTMFKDLHFKNPKTMDWPLEKMPKWHRVGQKNTCLEIDQDKFQQYFGMVKCIDDNVGRVLGDLKAKGLDQNTIVIFTSDHGDMLGEHKRTNKSMPFEASARIPFVIRYPKKIRPGKVIHTAYTTVDFAPTILGMMGISETIPNAEGIDGSSAFLSKELEVNDDRITYVTSAHQNAVTAVNQRYKLVLTPIDDPWLFDLEKDPDELINQYPKPEYKEIGQRMKTALMNAMKRANEPMLVSPKKPLIVETRS</sequence>
<dbReference type="CDD" id="cd16034">
    <property type="entry name" value="sulfatase_like"/>
    <property type="match status" value="1"/>
</dbReference>
<evidence type="ECO:0000256" key="2">
    <source>
        <dbReference type="ARBA" id="ARBA00022801"/>
    </source>
</evidence>
<feature type="domain" description="Sulfatase N-terminal" evidence="3">
    <location>
        <begin position="30"/>
        <end position="381"/>
    </location>
</feature>
<comment type="caution">
    <text evidence="4">The sequence shown here is derived from an EMBL/GenBank/DDBJ whole genome shotgun (WGS) entry which is preliminary data.</text>
</comment>
<reference evidence="4 5" key="1">
    <citation type="journal article" date="2024" name="Appl. Environ. Microbiol.">
        <title>Pontiella agarivorans sp. nov., a novel marine anaerobic bacterium capable of degrading macroalgal polysaccharides and fixing nitrogen.</title>
        <authorList>
            <person name="Liu N."/>
            <person name="Kivenson V."/>
            <person name="Peng X."/>
            <person name="Cui Z."/>
            <person name="Lankiewicz T.S."/>
            <person name="Gosselin K.M."/>
            <person name="English C.J."/>
            <person name="Blair E.M."/>
            <person name="O'Malley M.A."/>
            <person name="Valentine D.L."/>
        </authorList>
    </citation>
    <scope>NUCLEOTIDE SEQUENCE [LARGE SCALE GENOMIC DNA]</scope>
    <source>
        <strain evidence="4 5">NLcol2</strain>
    </source>
</reference>
<accession>A0ABU5N1C8</accession>
<organism evidence="4 5">
    <name type="scientific">Pontiella agarivorans</name>
    <dbReference type="NCBI Taxonomy" id="3038953"/>
    <lineage>
        <taxon>Bacteria</taxon>
        <taxon>Pseudomonadati</taxon>
        <taxon>Kiritimatiellota</taxon>
        <taxon>Kiritimatiellia</taxon>
        <taxon>Kiritimatiellales</taxon>
        <taxon>Pontiellaceae</taxon>
        <taxon>Pontiella</taxon>
    </lineage>
</organism>
<evidence type="ECO:0000256" key="1">
    <source>
        <dbReference type="ARBA" id="ARBA00008779"/>
    </source>
</evidence>
<proteinExistence type="inferred from homology"/>
<name>A0ABU5N1C8_9BACT</name>
<evidence type="ECO:0000313" key="4">
    <source>
        <dbReference type="EMBL" id="MDZ8120240.1"/>
    </source>
</evidence>